<reference evidence="2" key="1">
    <citation type="submission" date="2019-02" db="EMBL/GenBank/DDBJ databases">
        <title>Draft genome sequence of Muricauda sp. 176CP4-71.</title>
        <authorList>
            <person name="Park J.-S."/>
        </authorList>
    </citation>
    <scope>NUCLEOTIDE SEQUENCE [LARGE SCALE GENOMIC DNA]</scope>
    <source>
        <strain evidence="2">176GS2-150</strain>
    </source>
</reference>
<keyword evidence="2" id="KW-1185">Reference proteome</keyword>
<dbReference type="Proteomes" id="UP000292544">
    <property type="component" value="Unassembled WGS sequence"/>
</dbReference>
<protein>
    <submittedName>
        <fullName evidence="1">Uncharacterized protein</fullName>
    </submittedName>
</protein>
<dbReference type="RefSeq" id="WP_130567380.1">
    <property type="nucleotide sequence ID" value="NZ_SHLY01000006.1"/>
</dbReference>
<name>A0ABY1WLW1_9GAMM</name>
<gene>
    <name evidence="1" type="ORF">EXY25_14840</name>
</gene>
<sequence>MLGKLFGKKKEPKQLEAKVSDMEFLGDIEGNGVDALRLEVGKILLKFPQVKNAYFSKLKYKGEEKFRIALVIDASEASSKLGKDIAEQCAGISPMDVMFSNSCANALLSDIVASSEPLFSDGNLLFECPIIVSRGTNQEMPQEWNGAILCYYVAAADYESALLRAADDLKSDGYKYENVHDGKVSQLDPAVWWDQYVMEKWSEYSEHFPSQEDMQVLVVTGGMHKGPALGWENETVNT</sequence>
<evidence type="ECO:0000313" key="1">
    <source>
        <dbReference type="EMBL" id="TAA42566.1"/>
    </source>
</evidence>
<organism evidence="1 2">
    <name type="scientific">Corallincola spongiicola</name>
    <dbReference type="NCBI Taxonomy" id="2520508"/>
    <lineage>
        <taxon>Bacteria</taxon>
        <taxon>Pseudomonadati</taxon>
        <taxon>Pseudomonadota</taxon>
        <taxon>Gammaproteobacteria</taxon>
        <taxon>Alteromonadales</taxon>
        <taxon>Psychromonadaceae</taxon>
        <taxon>Corallincola</taxon>
    </lineage>
</organism>
<comment type="caution">
    <text evidence="1">The sequence shown here is derived from an EMBL/GenBank/DDBJ whole genome shotgun (WGS) entry which is preliminary data.</text>
</comment>
<accession>A0ABY1WLW1</accession>
<evidence type="ECO:0000313" key="2">
    <source>
        <dbReference type="Proteomes" id="UP000292544"/>
    </source>
</evidence>
<proteinExistence type="predicted"/>
<dbReference type="EMBL" id="SHLY01000006">
    <property type="protein sequence ID" value="TAA42566.1"/>
    <property type="molecule type" value="Genomic_DNA"/>
</dbReference>